<dbReference type="InterPro" id="IPR029044">
    <property type="entry name" value="Nucleotide-diphossugar_trans"/>
</dbReference>
<organism evidence="1 2">
    <name type="scientific">Gluconacetobacter asukensis</name>
    <dbReference type="NCBI Taxonomy" id="1017181"/>
    <lineage>
        <taxon>Bacteria</taxon>
        <taxon>Pseudomonadati</taxon>
        <taxon>Pseudomonadota</taxon>
        <taxon>Alphaproteobacteria</taxon>
        <taxon>Acetobacterales</taxon>
        <taxon>Acetobacteraceae</taxon>
        <taxon>Gluconacetobacter</taxon>
    </lineage>
</organism>
<dbReference type="InterPro" id="IPR002495">
    <property type="entry name" value="Glyco_trans_8"/>
</dbReference>
<dbReference type="Pfam" id="PF01501">
    <property type="entry name" value="Glyco_transf_8"/>
    <property type="match status" value="1"/>
</dbReference>
<comment type="caution">
    <text evidence="1">The sequence shown here is derived from an EMBL/GenBank/DDBJ whole genome shotgun (WGS) entry which is preliminary data.</text>
</comment>
<keyword evidence="2" id="KW-1185">Reference proteome</keyword>
<dbReference type="SUPFAM" id="SSF53448">
    <property type="entry name" value="Nucleotide-diphospho-sugar transferases"/>
    <property type="match status" value="1"/>
</dbReference>
<dbReference type="EMBL" id="JABEQE010000002">
    <property type="protein sequence ID" value="MBB2171347.1"/>
    <property type="molecule type" value="Genomic_DNA"/>
</dbReference>
<dbReference type="Gene3D" id="3.90.550.10">
    <property type="entry name" value="Spore Coat Polysaccharide Biosynthesis Protein SpsA, Chain A"/>
    <property type="match status" value="1"/>
</dbReference>
<evidence type="ECO:0000313" key="1">
    <source>
        <dbReference type="EMBL" id="MBB2171347.1"/>
    </source>
</evidence>
<dbReference type="GO" id="GO:0016757">
    <property type="term" value="F:glycosyltransferase activity"/>
    <property type="evidence" value="ECO:0007669"/>
    <property type="project" value="InterPro"/>
</dbReference>
<dbReference type="AlphaFoldDB" id="A0A7W4IYX5"/>
<sequence length="298" mass="35543">MKLYLALNEHGTHGDIALHTKLAVLSARKHSDLDIKMLYIGRRNEFTQWLETHGVEILDQHLPYYDLIKRLSDEGKYNLSTVGHWLRTNVCLTTNDDYVLYSDIDVLFLSNPIGLEREPSYFMAAPEFKKDGWNYFNAGVMHINVRKFQETYPEFEKYIRKNIEEKTYQFHDQIAYNTFYRGKWEKLALEMNWKVYWGANKEAKILHFHGPKLGAINAILSGQWDWNNEHGRQIGSIFAQNISSYRYYIAFLLDYIDELSHHEREFILDIHYNMSRDFDTSRYKPDTTFMNFKMFPED</sequence>
<evidence type="ECO:0000313" key="2">
    <source>
        <dbReference type="Proteomes" id="UP000577891"/>
    </source>
</evidence>
<proteinExistence type="predicted"/>
<protein>
    <submittedName>
        <fullName evidence="1">Uncharacterized protein</fullName>
    </submittedName>
</protein>
<name>A0A7W4IYX5_9PROT</name>
<gene>
    <name evidence="1" type="ORF">HLH35_04290</name>
</gene>
<reference evidence="1 2" key="1">
    <citation type="submission" date="2020-04" db="EMBL/GenBank/DDBJ databases">
        <title>Description of novel Gluconacetobacter.</title>
        <authorList>
            <person name="Sombolestani A."/>
        </authorList>
    </citation>
    <scope>NUCLEOTIDE SEQUENCE [LARGE SCALE GENOMIC DNA]</scope>
    <source>
        <strain evidence="1 2">LMG 27724</strain>
    </source>
</reference>
<accession>A0A7W4IYX5</accession>
<dbReference type="Proteomes" id="UP000577891">
    <property type="component" value="Unassembled WGS sequence"/>
</dbReference>
<dbReference type="RefSeq" id="WP_182977925.1">
    <property type="nucleotide sequence ID" value="NZ_BAABGB010000001.1"/>
</dbReference>